<reference evidence="2" key="1">
    <citation type="submission" date="2021-08" db="EMBL/GenBank/DDBJ databases">
        <authorList>
            <person name="Misof B."/>
            <person name="Oliver O."/>
            <person name="Podsiadlowski L."/>
            <person name="Donath A."/>
            <person name="Peters R."/>
            <person name="Mayer C."/>
            <person name="Rust J."/>
            <person name="Gunkel S."/>
            <person name="Lesny P."/>
            <person name="Martin S."/>
            <person name="Oeyen J.P."/>
            <person name="Petersen M."/>
            <person name="Panagiotis P."/>
            <person name="Wilbrandt J."/>
            <person name="Tanja T."/>
        </authorList>
    </citation>
    <scope>NUCLEOTIDE SEQUENCE</scope>
    <source>
        <strain evidence="2">GBR_01_08_01A</strain>
        <tissue evidence="2">Thorax + abdomen</tissue>
    </source>
</reference>
<feature type="compositionally biased region" description="Basic and acidic residues" evidence="1">
    <location>
        <begin position="14"/>
        <end position="28"/>
    </location>
</feature>
<comment type="caution">
    <text evidence="2">The sequence shown here is derived from an EMBL/GenBank/DDBJ whole genome shotgun (WGS) entry which is preliminary data.</text>
</comment>
<dbReference type="EMBL" id="JAIFRP010000021">
    <property type="protein sequence ID" value="KAK2585731.1"/>
    <property type="molecule type" value="Genomic_DNA"/>
</dbReference>
<dbReference type="AlphaFoldDB" id="A0AAD9RTU2"/>
<gene>
    <name evidence="2" type="ORF">KPH14_010342</name>
</gene>
<proteinExistence type="predicted"/>
<sequence>MMDDKSDGTVVKWDLPEKDKNDVPFRDFDNDDEDRLYEEAYGEDETSWIEKEQREEMKIKDIESEEKKLETWDESIFGSIGEEEEYVESSELEKRDDSIALLELSSREKSEEEVRESVEPDYVLAEIPAEVLADREAAIDMLKGLLLEMKPLRRKNKLLEVRVHQHMKKIQRKTTFGDVGKTTEETEATYGKALAIYKYRIDQAISQETQVFVEIGSYKNKLLDMREEDERIFGELIEQEREVAVGLVYVKTGGKITEKVADAMAKRQSFEVLGEGMTTMDYETLRMANVNYVDKLDERERDLEKLRTM</sequence>
<keyword evidence="3" id="KW-1185">Reference proteome</keyword>
<name>A0AAD9RTU2_9HYME</name>
<protein>
    <submittedName>
        <fullName evidence="2">Uncharacterized protein</fullName>
    </submittedName>
</protein>
<reference evidence="2" key="2">
    <citation type="journal article" date="2023" name="Commun. Biol.">
        <title>Intrasexual cuticular hydrocarbon dimorphism in a wasp sheds light on hydrocarbon biosynthesis genes in Hymenoptera.</title>
        <authorList>
            <person name="Moris V.C."/>
            <person name="Podsiadlowski L."/>
            <person name="Martin S."/>
            <person name="Oeyen J.P."/>
            <person name="Donath A."/>
            <person name="Petersen M."/>
            <person name="Wilbrandt J."/>
            <person name="Misof B."/>
            <person name="Liedtke D."/>
            <person name="Thamm M."/>
            <person name="Scheiner R."/>
            <person name="Schmitt T."/>
            <person name="Niehuis O."/>
        </authorList>
    </citation>
    <scope>NUCLEOTIDE SEQUENCE</scope>
    <source>
        <strain evidence="2">GBR_01_08_01A</strain>
    </source>
</reference>
<feature type="region of interest" description="Disordered" evidence="1">
    <location>
        <begin position="1"/>
        <end position="31"/>
    </location>
</feature>
<evidence type="ECO:0000313" key="3">
    <source>
        <dbReference type="Proteomes" id="UP001258017"/>
    </source>
</evidence>
<organism evidence="2 3">
    <name type="scientific">Odynerus spinipes</name>
    <dbReference type="NCBI Taxonomy" id="1348599"/>
    <lineage>
        <taxon>Eukaryota</taxon>
        <taxon>Metazoa</taxon>
        <taxon>Ecdysozoa</taxon>
        <taxon>Arthropoda</taxon>
        <taxon>Hexapoda</taxon>
        <taxon>Insecta</taxon>
        <taxon>Pterygota</taxon>
        <taxon>Neoptera</taxon>
        <taxon>Endopterygota</taxon>
        <taxon>Hymenoptera</taxon>
        <taxon>Apocrita</taxon>
        <taxon>Aculeata</taxon>
        <taxon>Vespoidea</taxon>
        <taxon>Vespidae</taxon>
        <taxon>Eumeninae</taxon>
        <taxon>Odynerus</taxon>
    </lineage>
</organism>
<evidence type="ECO:0000256" key="1">
    <source>
        <dbReference type="SAM" id="MobiDB-lite"/>
    </source>
</evidence>
<dbReference type="Proteomes" id="UP001258017">
    <property type="component" value="Unassembled WGS sequence"/>
</dbReference>
<accession>A0AAD9RTU2</accession>
<evidence type="ECO:0000313" key="2">
    <source>
        <dbReference type="EMBL" id="KAK2585731.1"/>
    </source>
</evidence>